<dbReference type="Gene3D" id="1.10.600.10">
    <property type="entry name" value="Farnesyl Diphosphate Synthase"/>
    <property type="match status" value="1"/>
</dbReference>
<dbReference type="STRING" id="1133849.O3I_024030"/>
<dbReference type="GO" id="GO:0008299">
    <property type="term" value="P:isoprenoid biosynthetic process"/>
    <property type="evidence" value="ECO:0007669"/>
    <property type="project" value="InterPro"/>
</dbReference>
<dbReference type="CDD" id="cd00685">
    <property type="entry name" value="Trans_IPPS_HT"/>
    <property type="match status" value="1"/>
</dbReference>
<keyword evidence="6" id="KW-1185">Reference proteome</keyword>
<accession>K0F5L2</accession>
<dbReference type="InterPro" id="IPR000092">
    <property type="entry name" value="Polyprenyl_synt"/>
</dbReference>
<dbReference type="GO" id="GO:0004659">
    <property type="term" value="F:prenyltransferase activity"/>
    <property type="evidence" value="ECO:0007669"/>
    <property type="project" value="InterPro"/>
</dbReference>
<keyword evidence="2" id="KW-0479">Metal-binding</keyword>
<organism evidence="5 6">
    <name type="scientific">Nocardia brasiliensis (strain ATCC 700358 / HUJEG-1)</name>
    <dbReference type="NCBI Taxonomy" id="1133849"/>
    <lineage>
        <taxon>Bacteria</taxon>
        <taxon>Bacillati</taxon>
        <taxon>Actinomycetota</taxon>
        <taxon>Actinomycetes</taxon>
        <taxon>Mycobacteriales</taxon>
        <taxon>Nocardiaceae</taxon>
        <taxon>Nocardia</taxon>
    </lineage>
</organism>
<dbReference type="Pfam" id="PF00348">
    <property type="entry name" value="polyprenyl_synt"/>
    <property type="match status" value="1"/>
</dbReference>
<dbReference type="Proteomes" id="UP000006304">
    <property type="component" value="Chromosome"/>
</dbReference>
<evidence type="ECO:0000256" key="1">
    <source>
        <dbReference type="ARBA" id="ARBA00005128"/>
    </source>
</evidence>
<dbReference type="InterPro" id="IPR033749">
    <property type="entry name" value="Polyprenyl_synt_CS"/>
</dbReference>
<evidence type="ECO:0000256" key="2">
    <source>
        <dbReference type="ARBA" id="ARBA00022723"/>
    </source>
</evidence>
<dbReference type="GO" id="GO:0046872">
    <property type="term" value="F:metal ion binding"/>
    <property type="evidence" value="ECO:0007669"/>
    <property type="project" value="UniProtKB-KW"/>
</dbReference>
<dbReference type="KEGG" id="nbr:O3I_024030"/>
<evidence type="ECO:0000256" key="3">
    <source>
        <dbReference type="ARBA" id="ARBA00022842"/>
    </source>
</evidence>
<reference evidence="5 6" key="1">
    <citation type="journal article" date="2012" name="J. Bacteriol.">
        <title>Complete genome sequence of Nocardia brasiliensis HUJEG-1.</title>
        <authorList>
            <person name="Vera-Cabrera L."/>
            <person name="Ortiz-Lopez R."/>
            <person name="Elizondo-Gonzalez R."/>
            <person name="Perez-Maya A.A."/>
            <person name="Ocampo-Candiani J."/>
        </authorList>
    </citation>
    <scope>NUCLEOTIDE SEQUENCE [LARGE SCALE GENOMIC DNA]</scope>
    <source>
        <strain evidence="6">ATCC 700358</strain>
    </source>
</reference>
<evidence type="ECO:0000256" key="4">
    <source>
        <dbReference type="RuleBase" id="RU004466"/>
    </source>
</evidence>
<dbReference type="RefSeq" id="WP_014985616.1">
    <property type="nucleotide sequence ID" value="NC_018681.1"/>
</dbReference>
<proteinExistence type="inferred from homology"/>
<protein>
    <submittedName>
        <fullName evidence="5">Putative polyprenyl synthetase IDSB</fullName>
    </submittedName>
</protein>
<dbReference type="AlphaFoldDB" id="K0F5L2"/>
<dbReference type="PROSITE" id="PS00723">
    <property type="entry name" value="POLYPRENYL_SYNTHASE_1"/>
    <property type="match status" value="1"/>
</dbReference>
<evidence type="ECO:0000313" key="5">
    <source>
        <dbReference type="EMBL" id="AFU02761.1"/>
    </source>
</evidence>
<comment type="similarity">
    <text evidence="4">Belongs to the FPP/GGPP synthase family.</text>
</comment>
<dbReference type="eggNOG" id="COG0142">
    <property type="taxonomic scope" value="Bacteria"/>
</dbReference>
<evidence type="ECO:0000313" key="6">
    <source>
        <dbReference type="Proteomes" id="UP000006304"/>
    </source>
</evidence>
<dbReference type="EMBL" id="CP003876">
    <property type="protein sequence ID" value="AFU02761.1"/>
    <property type="molecule type" value="Genomic_DNA"/>
</dbReference>
<comment type="pathway">
    <text evidence="1">Isoprenoid biosynthesis.</text>
</comment>
<dbReference type="SUPFAM" id="SSF48576">
    <property type="entry name" value="Terpenoid synthases"/>
    <property type="match status" value="1"/>
</dbReference>
<keyword evidence="3" id="KW-0460">Magnesium</keyword>
<sequence length="345" mass="36216">MVTESSQGFDEHNAEELLLAARRRCAPALEAALQELPGPMPLMAGYQLGWWDSKATRGNFRQGKSIRAALVFAAAQACGGDAATAVSAAAAVQLLHNFTLVHDDLIDEDTLRRGRPTVWSVWGKTNAILLGDALHAAAVKLLAEAPWQDSAILAAVRRLEAAATEACGGQFEDCAFEAAGDIDTESYLRMAMGKTGALVGCSCALGALSAGADPAVVDALDRYGRELGMAFQFTDDLMGIWGDPEITGKPAGADIARRKRSLPVVAALRSGTPEAVELEQIYRSDIPLTAAQITKAITLIAGAGGRSYTARAAIDRAAIAIRLLPDPANSAALIALNSLAVNRDH</sequence>
<gene>
    <name evidence="5" type="ORF">O3I_024030</name>
</gene>
<dbReference type="InterPro" id="IPR008949">
    <property type="entry name" value="Isoprenoid_synthase_dom_sf"/>
</dbReference>
<dbReference type="HOGENOM" id="CLU_014015_2_1_11"/>
<dbReference type="PANTHER" id="PTHR12001">
    <property type="entry name" value="GERANYLGERANYL PYROPHOSPHATE SYNTHASE"/>
    <property type="match status" value="1"/>
</dbReference>
<dbReference type="SFLD" id="SFLDS00005">
    <property type="entry name" value="Isoprenoid_Synthase_Type_I"/>
    <property type="match status" value="1"/>
</dbReference>
<name>K0F5L2_NOCB7</name>
<dbReference type="PANTHER" id="PTHR12001:SF86">
    <property type="entry name" value="GERANYLGERANYL DIPHOSPHATE SYNTHASE"/>
    <property type="match status" value="1"/>
</dbReference>
<dbReference type="SFLD" id="SFLDG01017">
    <property type="entry name" value="Polyprenyl_Transferase_Like"/>
    <property type="match status" value="1"/>
</dbReference>
<keyword evidence="4" id="KW-0808">Transferase</keyword>